<keyword evidence="3" id="KW-0804">Transcription</keyword>
<dbReference type="GO" id="GO:0003700">
    <property type="term" value="F:DNA-binding transcription factor activity"/>
    <property type="evidence" value="ECO:0007669"/>
    <property type="project" value="TreeGrafter"/>
</dbReference>
<name>A0A2T7G9J0_9RHOB</name>
<dbReference type="Pfam" id="PF00440">
    <property type="entry name" value="TetR_N"/>
    <property type="match status" value="1"/>
</dbReference>
<accession>A0A2T7G9J0</accession>
<dbReference type="Gene3D" id="1.10.10.60">
    <property type="entry name" value="Homeodomain-like"/>
    <property type="match status" value="1"/>
</dbReference>
<dbReference type="OrthoDB" id="9779746at2"/>
<dbReference type="SUPFAM" id="SSF46689">
    <property type="entry name" value="Homeodomain-like"/>
    <property type="match status" value="1"/>
</dbReference>
<dbReference type="PANTHER" id="PTHR30055:SF234">
    <property type="entry name" value="HTH-TYPE TRANSCRIPTIONAL REGULATOR BETI"/>
    <property type="match status" value="1"/>
</dbReference>
<dbReference type="AlphaFoldDB" id="A0A2T7G9J0"/>
<dbReference type="RefSeq" id="WP_108691061.1">
    <property type="nucleotide sequence ID" value="NZ_QCYH01000002.1"/>
</dbReference>
<dbReference type="GO" id="GO:0000976">
    <property type="term" value="F:transcription cis-regulatory region binding"/>
    <property type="evidence" value="ECO:0007669"/>
    <property type="project" value="TreeGrafter"/>
</dbReference>
<sequence>MAKSSETRRKLIDRTALHLFAERGYAEVSVRDIAQACGIGESALYRHMTSKEELAIRVFREAYLGFGARLLSAAPDEAPLGTKLAAYLRVMLEGFDEDPVLMRFLLISQHDTLAKAITPEDVTPVSIIHEALSRAASTGEADLQDVEMATALVMGAALQPMTFMLYKRLPAPAISHHPAILEGLTRLLALN</sequence>
<protein>
    <recommendedName>
        <fullName evidence="5">HTH tetR-type domain-containing protein</fullName>
    </recommendedName>
</protein>
<dbReference type="Proteomes" id="UP000244446">
    <property type="component" value="Unassembled WGS sequence"/>
</dbReference>
<dbReference type="InterPro" id="IPR009057">
    <property type="entry name" value="Homeodomain-like_sf"/>
</dbReference>
<evidence type="ECO:0000259" key="5">
    <source>
        <dbReference type="PROSITE" id="PS50977"/>
    </source>
</evidence>
<keyword evidence="7" id="KW-1185">Reference proteome</keyword>
<comment type="caution">
    <text evidence="6">The sequence shown here is derived from an EMBL/GenBank/DDBJ whole genome shotgun (WGS) entry which is preliminary data.</text>
</comment>
<evidence type="ECO:0000256" key="4">
    <source>
        <dbReference type="PROSITE-ProRule" id="PRU00335"/>
    </source>
</evidence>
<evidence type="ECO:0000256" key="1">
    <source>
        <dbReference type="ARBA" id="ARBA00023015"/>
    </source>
</evidence>
<keyword evidence="1" id="KW-0805">Transcription regulation</keyword>
<feature type="domain" description="HTH tetR-type" evidence="5">
    <location>
        <begin position="6"/>
        <end position="66"/>
    </location>
</feature>
<dbReference type="Gene3D" id="1.10.357.10">
    <property type="entry name" value="Tetracycline Repressor, domain 2"/>
    <property type="match status" value="1"/>
</dbReference>
<dbReference type="InterPro" id="IPR050109">
    <property type="entry name" value="HTH-type_TetR-like_transc_reg"/>
</dbReference>
<evidence type="ECO:0000313" key="7">
    <source>
        <dbReference type="Proteomes" id="UP000244446"/>
    </source>
</evidence>
<evidence type="ECO:0000256" key="3">
    <source>
        <dbReference type="ARBA" id="ARBA00023163"/>
    </source>
</evidence>
<proteinExistence type="predicted"/>
<evidence type="ECO:0000256" key="2">
    <source>
        <dbReference type="ARBA" id="ARBA00023125"/>
    </source>
</evidence>
<evidence type="ECO:0000313" key="6">
    <source>
        <dbReference type="EMBL" id="PVA11087.1"/>
    </source>
</evidence>
<dbReference type="PANTHER" id="PTHR30055">
    <property type="entry name" value="HTH-TYPE TRANSCRIPTIONAL REGULATOR RUTR"/>
    <property type="match status" value="1"/>
</dbReference>
<dbReference type="PROSITE" id="PS50977">
    <property type="entry name" value="HTH_TETR_2"/>
    <property type="match status" value="1"/>
</dbReference>
<feature type="DNA-binding region" description="H-T-H motif" evidence="4">
    <location>
        <begin position="29"/>
        <end position="48"/>
    </location>
</feature>
<keyword evidence="2 4" id="KW-0238">DNA-binding</keyword>
<organism evidence="6 7">
    <name type="scientific">Pelagivirga sediminicola</name>
    <dbReference type="NCBI Taxonomy" id="2170575"/>
    <lineage>
        <taxon>Bacteria</taxon>
        <taxon>Pseudomonadati</taxon>
        <taxon>Pseudomonadota</taxon>
        <taxon>Alphaproteobacteria</taxon>
        <taxon>Rhodobacterales</taxon>
        <taxon>Paracoccaceae</taxon>
        <taxon>Pelagivirga</taxon>
    </lineage>
</organism>
<dbReference type="InterPro" id="IPR001647">
    <property type="entry name" value="HTH_TetR"/>
</dbReference>
<dbReference type="EMBL" id="QCYH01000002">
    <property type="protein sequence ID" value="PVA11087.1"/>
    <property type="molecule type" value="Genomic_DNA"/>
</dbReference>
<reference evidence="6 7" key="1">
    <citation type="submission" date="2018-04" db="EMBL/GenBank/DDBJ databases">
        <title>Pelagivirga bohaiensis gen. nov., sp. nov., a bacterium isolated from the Bohai Sea.</title>
        <authorList>
            <person name="Ji X."/>
        </authorList>
    </citation>
    <scope>NUCLEOTIDE SEQUENCE [LARGE SCALE GENOMIC DNA]</scope>
    <source>
        <strain evidence="6 7">BH-SD19</strain>
    </source>
</reference>
<dbReference type="PRINTS" id="PR00455">
    <property type="entry name" value="HTHTETR"/>
</dbReference>
<gene>
    <name evidence="6" type="ORF">DC366_04800</name>
</gene>